<organism evidence="1">
    <name type="scientific">Anguilla anguilla</name>
    <name type="common">European freshwater eel</name>
    <name type="synonym">Muraena anguilla</name>
    <dbReference type="NCBI Taxonomy" id="7936"/>
    <lineage>
        <taxon>Eukaryota</taxon>
        <taxon>Metazoa</taxon>
        <taxon>Chordata</taxon>
        <taxon>Craniata</taxon>
        <taxon>Vertebrata</taxon>
        <taxon>Euteleostomi</taxon>
        <taxon>Actinopterygii</taxon>
        <taxon>Neopterygii</taxon>
        <taxon>Teleostei</taxon>
        <taxon>Anguilliformes</taxon>
        <taxon>Anguillidae</taxon>
        <taxon>Anguilla</taxon>
    </lineage>
</organism>
<reference evidence="1" key="1">
    <citation type="submission" date="2014-11" db="EMBL/GenBank/DDBJ databases">
        <authorList>
            <person name="Amaro Gonzalez C."/>
        </authorList>
    </citation>
    <scope>NUCLEOTIDE SEQUENCE</scope>
</reference>
<dbReference type="AlphaFoldDB" id="A0A0E9RQV1"/>
<protein>
    <submittedName>
        <fullName evidence="1">Uncharacterized protein</fullName>
    </submittedName>
</protein>
<sequence>MSFRRTPGRAASQPAGGCRHRCCAPLPGRAGGSRRPPSGVDRFAQCCHSGCLPLLCVSEKALLSSAGSGS</sequence>
<accession>A0A0E9RQV1</accession>
<dbReference type="EMBL" id="GBXM01077078">
    <property type="protein sequence ID" value="JAH31499.1"/>
    <property type="molecule type" value="Transcribed_RNA"/>
</dbReference>
<evidence type="ECO:0000313" key="1">
    <source>
        <dbReference type="EMBL" id="JAH31499.1"/>
    </source>
</evidence>
<proteinExistence type="predicted"/>
<reference evidence="1" key="2">
    <citation type="journal article" date="2015" name="Fish Shellfish Immunol.">
        <title>Early steps in the European eel (Anguilla anguilla)-Vibrio vulnificus interaction in the gills: Role of the RtxA13 toxin.</title>
        <authorList>
            <person name="Callol A."/>
            <person name="Pajuelo D."/>
            <person name="Ebbesson L."/>
            <person name="Teles M."/>
            <person name="MacKenzie S."/>
            <person name="Amaro C."/>
        </authorList>
    </citation>
    <scope>NUCLEOTIDE SEQUENCE</scope>
</reference>
<name>A0A0E9RQV1_ANGAN</name>